<dbReference type="PRINTS" id="PR00411">
    <property type="entry name" value="PNDRDTASEI"/>
</dbReference>
<reference evidence="7 8" key="1">
    <citation type="submission" date="2019-08" db="EMBL/GenBank/DDBJ databases">
        <title>Microbe sample from Colwellia echini.</title>
        <authorList>
            <person name="Christiansen L."/>
            <person name="Pathiraja D."/>
            <person name="Schultz-Johansen M."/>
            <person name="Choi I.-G."/>
            <person name="Stougaard P."/>
        </authorList>
    </citation>
    <scope>NUCLEOTIDE SEQUENCE [LARGE SCALE GENOMIC DNA]</scope>
    <source>
        <strain evidence="7 8">A3</strain>
    </source>
</reference>
<keyword evidence="2" id="KW-0285">Flavoprotein</keyword>
<dbReference type="RefSeq" id="WP_101343350.1">
    <property type="nucleotide sequence ID" value="NZ_PJAI02000001.1"/>
</dbReference>
<dbReference type="SUPFAM" id="SSF55424">
    <property type="entry name" value="FAD/NAD-linked reductases, dimerisation (C-terminal) domain"/>
    <property type="match status" value="1"/>
</dbReference>
<keyword evidence="4" id="KW-0560">Oxidoreductase</keyword>
<comment type="cofactor">
    <cofactor evidence="1">
        <name>FAD</name>
        <dbReference type="ChEBI" id="CHEBI:57692"/>
    </cofactor>
</comment>
<comment type="caution">
    <text evidence="7">The sequence shown here is derived from an EMBL/GenBank/DDBJ whole genome shotgun (WGS) entry which is preliminary data.</text>
</comment>
<feature type="domain" description="Reductase C-terminal" evidence="6">
    <location>
        <begin position="331"/>
        <end position="413"/>
    </location>
</feature>
<dbReference type="InterPro" id="IPR023753">
    <property type="entry name" value="FAD/NAD-binding_dom"/>
</dbReference>
<keyword evidence="8" id="KW-1185">Reference proteome</keyword>
<dbReference type="PANTHER" id="PTHR43557">
    <property type="entry name" value="APOPTOSIS-INDUCING FACTOR 1"/>
    <property type="match status" value="1"/>
</dbReference>
<evidence type="ECO:0000256" key="3">
    <source>
        <dbReference type="ARBA" id="ARBA00022827"/>
    </source>
</evidence>
<dbReference type="Pfam" id="PF14759">
    <property type="entry name" value="Reductase_C"/>
    <property type="match status" value="1"/>
</dbReference>
<dbReference type="InterPro" id="IPR036188">
    <property type="entry name" value="FAD/NAD-bd_sf"/>
</dbReference>
<dbReference type="InterPro" id="IPR028202">
    <property type="entry name" value="Reductase_C"/>
</dbReference>
<dbReference type="PRINTS" id="PR00368">
    <property type="entry name" value="FADPNR"/>
</dbReference>
<dbReference type="EMBL" id="PJAI02000001">
    <property type="protein sequence ID" value="TYK67240.1"/>
    <property type="molecule type" value="Genomic_DNA"/>
</dbReference>
<gene>
    <name evidence="7" type="ORF">CWS31_001575</name>
</gene>
<name>A0ABY3N1B6_9GAMM</name>
<dbReference type="SUPFAM" id="SSF51905">
    <property type="entry name" value="FAD/NAD(P)-binding domain"/>
    <property type="match status" value="2"/>
</dbReference>
<evidence type="ECO:0000259" key="5">
    <source>
        <dbReference type="Pfam" id="PF07992"/>
    </source>
</evidence>
<dbReference type="Gene3D" id="3.30.390.30">
    <property type="match status" value="1"/>
</dbReference>
<organism evidence="7 8">
    <name type="scientific">Colwellia echini</name>
    <dbReference type="NCBI Taxonomy" id="1982103"/>
    <lineage>
        <taxon>Bacteria</taxon>
        <taxon>Pseudomonadati</taxon>
        <taxon>Pseudomonadota</taxon>
        <taxon>Gammaproteobacteria</taxon>
        <taxon>Alteromonadales</taxon>
        <taxon>Colwelliaceae</taxon>
        <taxon>Colwellia</taxon>
    </lineage>
</organism>
<evidence type="ECO:0000313" key="8">
    <source>
        <dbReference type="Proteomes" id="UP000815846"/>
    </source>
</evidence>
<evidence type="ECO:0000313" key="7">
    <source>
        <dbReference type="EMBL" id="TYK67240.1"/>
    </source>
</evidence>
<accession>A0ABY3N1B6</accession>
<feature type="domain" description="FAD/NAD(P)-binding" evidence="5">
    <location>
        <begin position="9"/>
        <end position="312"/>
    </location>
</feature>
<dbReference type="InterPro" id="IPR050446">
    <property type="entry name" value="FAD-oxidoreductase/Apoptosis"/>
</dbReference>
<evidence type="ECO:0000256" key="4">
    <source>
        <dbReference type="ARBA" id="ARBA00023002"/>
    </source>
</evidence>
<keyword evidence="3" id="KW-0274">FAD</keyword>
<protein>
    <submittedName>
        <fullName evidence="7">Oxidoreductase</fullName>
    </submittedName>
</protein>
<dbReference type="PANTHER" id="PTHR43557:SF2">
    <property type="entry name" value="RIESKE DOMAIN-CONTAINING PROTEIN-RELATED"/>
    <property type="match status" value="1"/>
</dbReference>
<evidence type="ECO:0000256" key="1">
    <source>
        <dbReference type="ARBA" id="ARBA00001974"/>
    </source>
</evidence>
<proteinExistence type="predicted"/>
<dbReference type="InterPro" id="IPR016156">
    <property type="entry name" value="FAD/NAD-linked_Rdtase_dimer_sf"/>
</dbReference>
<evidence type="ECO:0000256" key="2">
    <source>
        <dbReference type="ARBA" id="ARBA00022630"/>
    </source>
</evidence>
<dbReference type="Proteomes" id="UP000815846">
    <property type="component" value="Unassembled WGS sequence"/>
</dbReference>
<dbReference type="Pfam" id="PF07992">
    <property type="entry name" value="Pyr_redox_2"/>
    <property type="match status" value="1"/>
</dbReference>
<dbReference type="Gene3D" id="3.50.50.60">
    <property type="entry name" value="FAD/NAD(P)-binding domain"/>
    <property type="match status" value="2"/>
</dbReference>
<evidence type="ECO:0000259" key="6">
    <source>
        <dbReference type="Pfam" id="PF14759"/>
    </source>
</evidence>
<sequence length="419" mass="45866">MSLSESSTCIIIGASHGGVTAAFAVRKEGWQGDIVVIDSDPTLPYHRPPLSKAYLTSDDSNHSLSLKPAASYEKNNITLLLGKRVDSIKRENNSVILDNGEVLHYKKIIIATGARPFIPPIQGIAQAANVFCLRTHDDVEKIRSAFSTSDKKRVVIIGGGYIGLETAASLKKLGGHVTVLEREPKLLARVTSPEMSAYFQQLHTSNGVIINTSKNVQSIESLGTSNLVHCDDDSNYPADIIIVGVGVRVNQELAEQAGLAVDIGLIKGVVVNEQCQTNDANIYAIGDCAYHHNPYYDRWLRLESVQNAVDQGKVAAASLCDKPACYSAIPWFWSDQFDVKLQMVGLATGYDNFVIRKEIDDENKFSVWYFLQDRLLAVDAINHAKAYVLGTKCLKVNANINKEVLADNTVELSSDIMLT</sequence>